<organism evidence="2 3">
    <name type="scientific">Pseudonocardia cypriaca</name>
    <dbReference type="NCBI Taxonomy" id="882449"/>
    <lineage>
        <taxon>Bacteria</taxon>
        <taxon>Bacillati</taxon>
        <taxon>Actinomycetota</taxon>
        <taxon>Actinomycetes</taxon>
        <taxon>Pseudonocardiales</taxon>
        <taxon>Pseudonocardiaceae</taxon>
        <taxon>Pseudonocardia</taxon>
    </lineage>
</organism>
<evidence type="ECO:0000313" key="2">
    <source>
        <dbReference type="EMBL" id="TQM37551.1"/>
    </source>
</evidence>
<reference evidence="2 3" key="1">
    <citation type="submission" date="2019-06" db="EMBL/GenBank/DDBJ databases">
        <title>Sequencing the genomes of 1000 actinobacteria strains.</title>
        <authorList>
            <person name="Klenk H.-P."/>
        </authorList>
    </citation>
    <scope>NUCLEOTIDE SEQUENCE [LARGE SCALE GENOMIC DNA]</scope>
    <source>
        <strain evidence="2 3">DSM 45511</strain>
    </source>
</reference>
<feature type="transmembrane region" description="Helical" evidence="1">
    <location>
        <begin position="77"/>
        <end position="101"/>
    </location>
</feature>
<dbReference type="AlphaFoldDB" id="A0A543FUN4"/>
<dbReference type="Proteomes" id="UP000319818">
    <property type="component" value="Unassembled WGS sequence"/>
</dbReference>
<dbReference type="EMBL" id="VFPH01000002">
    <property type="protein sequence ID" value="TQM37551.1"/>
    <property type="molecule type" value="Genomic_DNA"/>
</dbReference>
<keyword evidence="1" id="KW-0812">Transmembrane</keyword>
<keyword evidence="3" id="KW-1185">Reference proteome</keyword>
<feature type="transmembrane region" description="Helical" evidence="1">
    <location>
        <begin position="34"/>
        <end position="57"/>
    </location>
</feature>
<keyword evidence="1" id="KW-1133">Transmembrane helix</keyword>
<comment type="caution">
    <text evidence="2">The sequence shown here is derived from an EMBL/GenBank/DDBJ whole genome shotgun (WGS) entry which is preliminary data.</text>
</comment>
<sequence>MTTDLPKSTAPSSPALRRRATAAIARSTTGERTLAVVVGLVLLAAGTLVTLLSYGYFGTARAGRPLLDPMIVDAVQAQPLVARVVGIACGLLLAVLGLVWAAHALRPERRPDLLLEGEPLDGSIDTSIVVSAAAAAEAMAAQAAELPGVGRARARLVGTEAAPAVRITLWLADDAAVRDILARLHSEVLTTARASLGLTELPAAVRLELDHVQPGPRVA</sequence>
<gene>
    <name evidence="2" type="ORF">FB388_4768</name>
</gene>
<evidence type="ECO:0000313" key="3">
    <source>
        <dbReference type="Proteomes" id="UP000319818"/>
    </source>
</evidence>
<keyword evidence="1" id="KW-0472">Membrane</keyword>
<evidence type="ECO:0000256" key="1">
    <source>
        <dbReference type="SAM" id="Phobius"/>
    </source>
</evidence>
<name>A0A543FUN4_9PSEU</name>
<proteinExistence type="predicted"/>
<dbReference type="RefSeq" id="WP_246122325.1">
    <property type="nucleotide sequence ID" value="NZ_VFPH01000002.1"/>
</dbReference>
<protein>
    <submittedName>
        <fullName evidence="2">Uncharacterized protein</fullName>
    </submittedName>
</protein>
<accession>A0A543FUN4</accession>